<dbReference type="InterPro" id="IPR051024">
    <property type="entry name" value="GlcNAc_Chitin_IntDeg"/>
</dbReference>
<protein>
    <recommendedName>
        <fullName evidence="3">Chitin-binding type-3 domain-containing protein</fullName>
    </recommendedName>
</protein>
<dbReference type="EMBL" id="BSFN01000021">
    <property type="protein sequence ID" value="GLK91494.1"/>
    <property type="molecule type" value="Genomic_DNA"/>
</dbReference>
<accession>A0A9W6NH54</accession>
<dbReference type="RefSeq" id="WP_271197752.1">
    <property type="nucleotide sequence ID" value="NZ_BSFN01000021.1"/>
</dbReference>
<organism evidence="1 2">
    <name type="scientific">Pseudomonas turukhanskensis</name>
    <dbReference type="NCBI Taxonomy" id="1806536"/>
    <lineage>
        <taxon>Bacteria</taxon>
        <taxon>Pseudomonadati</taxon>
        <taxon>Pseudomonadota</taxon>
        <taxon>Gammaproteobacteria</taxon>
        <taxon>Pseudomonadales</taxon>
        <taxon>Pseudomonadaceae</taxon>
        <taxon>Pseudomonas</taxon>
    </lineage>
</organism>
<evidence type="ECO:0008006" key="3">
    <source>
        <dbReference type="Google" id="ProtNLM"/>
    </source>
</evidence>
<reference evidence="1" key="2">
    <citation type="submission" date="2023-01" db="EMBL/GenBank/DDBJ databases">
        <authorList>
            <person name="Sun Q."/>
            <person name="Evtushenko L."/>
        </authorList>
    </citation>
    <scope>NUCLEOTIDE SEQUENCE</scope>
    <source>
        <strain evidence="1">VKM B-2935</strain>
    </source>
</reference>
<dbReference type="PANTHER" id="PTHR34823">
    <property type="entry name" value="GLCNAC-BINDING PROTEIN A"/>
    <property type="match status" value="1"/>
</dbReference>
<comment type="caution">
    <text evidence="1">The sequence shown here is derived from an EMBL/GenBank/DDBJ whole genome shotgun (WGS) entry which is preliminary data.</text>
</comment>
<evidence type="ECO:0000313" key="1">
    <source>
        <dbReference type="EMBL" id="GLK91494.1"/>
    </source>
</evidence>
<name>A0A9W6NH54_9PSED</name>
<gene>
    <name evidence="1" type="ORF">GCM10017655_45580</name>
</gene>
<dbReference type="AlphaFoldDB" id="A0A9W6NH54"/>
<evidence type="ECO:0000313" key="2">
    <source>
        <dbReference type="Proteomes" id="UP001143328"/>
    </source>
</evidence>
<sequence>MFPNGLKSYKAGTKVLARDGNTYTCKPFPYSGYCVQWSTGATQYEPGTGSHWQMAWTRQ</sequence>
<dbReference type="Proteomes" id="UP001143328">
    <property type="component" value="Unassembled WGS sequence"/>
</dbReference>
<dbReference type="PANTHER" id="PTHR34823:SF1">
    <property type="entry name" value="CHITIN-BINDING TYPE-4 DOMAIN-CONTAINING PROTEIN"/>
    <property type="match status" value="1"/>
</dbReference>
<reference evidence="1" key="1">
    <citation type="journal article" date="2014" name="Int. J. Syst. Evol. Microbiol.">
        <title>Complete genome sequence of Corynebacterium casei LMG S-19264T (=DSM 44701T), isolated from a smear-ripened cheese.</title>
        <authorList>
            <consortium name="US DOE Joint Genome Institute (JGI-PGF)"/>
            <person name="Walter F."/>
            <person name="Albersmeier A."/>
            <person name="Kalinowski J."/>
            <person name="Ruckert C."/>
        </authorList>
    </citation>
    <scope>NUCLEOTIDE SEQUENCE</scope>
    <source>
        <strain evidence="1">VKM B-2935</strain>
    </source>
</reference>
<keyword evidence="2" id="KW-1185">Reference proteome</keyword>
<proteinExistence type="predicted"/>